<dbReference type="RefSeq" id="WP_020875743.1">
    <property type="nucleotide sequence ID" value="NZ_ATHJ01000058.1"/>
</dbReference>
<dbReference type="OrthoDB" id="5422106at2"/>
<name>S7U248_DESML</name>
<evidence type="ECO:0000256" key="1">
    <source>
        <dbReference type="SAM" id="Phobius"/>
    </source>
</evidence>
<gene>
    <name evidence="2" type="ORF">dsmv_1396</name>
</gene>
<evidence type="ECO:0000313" key="3">
    <source>
        <dbReference type="Proteomes" id="UP000014977"/>
    </source>
</evidence>
<dbReference type="Proteomes" id="UP000014977">
    <property type="component" value="Unassembled WGS sequence"/>
</dbReference>
<feature type="transmembrane region" description="Helical" evidence="1">
    <location>
        <begin position="45"/>
        <end position="63"/>
    </location>
</feature>
<keyword evidence="1" id="KW-0812">Transmembrane</keyword>
<keyword evidence="1" id="KW-0472">Membrane</keyword>
<keyword evidence="1" id="KW-1133">Transmembrane helix</keyword>
<dbReference type="AlphaFoldDB" id="S7U248"/>
<proteinExistence type="predicted"/>
<feature type="transmembrane region" description="Helical" evidence="1">
    <location>
        <begin position="6"/>
        <end position="24"/>
    </location>
</feature>
<dbReference type="EMBL" id="ATHJ01000058">
    <property type="protein sequence ID" value="EPR43075.1"/>
    <property type="molecule type" value="Genomic_DNA"/>
</dbReference>
<reference evidence="2 3" key="1">
    <citation type="journal article" date="2013" name="Genome Announc.">
        <title>Draft genome sequences for three mercury-methylating, sulfate-reducing bacteria.</title>
        <authorList>
            <person name="Brown S.D."/>
            <person name="Hurt R.A.Jr."/>
            <person name="Gilmour C.C."/>
            <person name="Elias D.A."/>
        </authorList>
    </citation>
    <scope>NUCLEOTIDE SEQUENCE [LARGE SCALE GENOMIC DNA]</scope>
    <source>
        <strain evidence="2 3">DSM 2059</strain>
    </source>
</reference>
<dbReference type="eggNOG" id="ENOG5033FN8">
    <property type="taxonomic scope" value="Bacteria"/>
</dbReference>
<feature type="transmembrane region" description="Helical" evidence="1">
    <location>
        <begin position="75"/>
        <end position="94"/>
    </location>
</feature>
<accession>S7U248</accession>
<comment type="caution">
    <text evidence="2">The sequence shown here is derived from an EMBL/GenBank/DDBJ whole genome shotgun (WGS) entry which is preliminary data.</text>
</comment>
<keyword evidence="3" id="KW-1185">Reference proteome</keyword>
<protein>
    <submittedName>
        <fullName evidence="2">Uncharacterized protein</fullName>
    </submittedName>
</protein>
<organism evidence="2 3">
    <name type="scientific">Desulfococcus multivorans DSM 2059</name>
    <dbReference type="NCBI Taxonomy" id="1121405"/>
    <lineage>
        <taxon>Bacteria</taxon>
        <taxon>Pseudomonadati</taxon>
        <taxon>Thermodesulfobacteriota</taxon>
        <taxon>Desulfobacteria</taxon>
        <taxon>Desulfobacterales</taxon>
        <taxon>Desulfococcaceae</taxon>
        <taxon>Desulfococcus</taxon>
    </lineage>
</organism>
<sequence>MSGFQELIVIALVVFLIIFMPRVMPRKPEPRAGGTGFRKRLSGKMRLGIAVSAVYLAGAAAWFKPWEEEPIRFLYIGVGPVLAGWLACWVVAGFRGR</sequence>
<evidence type="ECO:0000313" key="2">
    <source>
        <dbReference type="EMBL" id="EPR43075.1"/>
    </source>
</evidence>